<evidence type="ECO:0000256" key="1">
    <source>
        <dbReference type="SAM" id="Phobius"/>
    </source>
</evidence>
<gene>
    <name evidence="2" type="ORF">HGG74_17305</name>
</gene>
<sequence length="242" mass="25697">MSISTDYLLSDGSPRYGIRTETALPSSAPAWPDDARLVPREASRLGLQHLAAAIDSRLTRAWADKEDPLLAALRAGHPAELAAAEDLVNAELGGRTAWLRKAQANRAAFLAPVAGRRQADGRYGTAVLQRAVLVLVLTGVAGAVAAATQGNLLPLLAAGLAVCGLAYVLGNLVTARLRLPVPARLQSAWLEEIRRDITDATLLSILRSKGVDVDERTARAAVRGWEHLRFVAAKVDEIHAGS</sequence>
<proteinExistence type="predicted"/>
<feature type="transmembrane region" description="Helical" evidence="1">
    <location>
        <begin position="127"/>
        <end position="146"/>
    </location>
</feature>
<reference evidence="2 3" key="1">
    <citation type="submission" date="2020-04" db="EMBL/GenBank/DDBJ databases">
        <title>Arthrobacter sp. nov.</title>
        <authorList>
            <person name="Liu S."/>
        </authorList>
    </citation>
    <scope>NUCLEOTIDE SEQUENCE [LARGE SCALE GENOMIC DNA]</scope>
    <source>
        <strain evidence="2 3">E918</strain>
    </source>
</reference>
<keyword evidence="1" id="KW-1133">Transmembrane helix</keyword>
<dbReference type="EMBL" id="JAAZSQ010000021">
    <property type="protein sequence ID" value="NKX56252.1"/>
    <property type="molecule type" value="Genomic_DNA"/>
</dbReference>
<keyword evidence="1" id="KW-0472">Membrane</keyword>
<comment type="caution">
    <text evidence="2">The sequence shown here is derived from an EMBL/GenBank/DDBJ whole genome shotgun (WGS) entry which is preliminary data.</text>
</comment>
<dbReference type="Proteomes" id="UP000544090">
    <property type="component" value="Unassembled WGS sequence"/>
</dbReference>
<feature type="transmembrane region" description="Helical" evidence="1">
    <location>
        <begin position="152"/>
        <end position="174"/>
    </location>
</feature>
<dbReference type="AlphaFoldDB" id="A0A7X6HI03"/>
<evidence type="ECO:0000313" key="2">
    <source>
        <dbReference type="EMBL" id="NKX56252.1"/>
    </source>
</evidence>
<protein>
    <submittedName>
        <fullName evidence="2">Uncharacterized protein</fullName>
    </submittedName>
</protein>
<dbReference type="RefSeq" id="WP_168488388.1">
    <property type="nucleotide sequence ID" value="NZ_JAAZSQ010000021.1"/>
</dbReference>
<evidence type="ECO:0000313" key="3">
    <source>
        <dbReference type="Proteomes" id="UP000544090"/>
    </source>
</evidence>
<name>A0A7X6HI03_9MICC</name>
<keyword evidence="1" id="KW-0812">Transmembrane</keyword>
<keyword evidence="3" id="KW-1185">Reference proteome</keyword>
<organism evidence="2 3">
    <name type="scientific">Arthrobacter mobilis</name>
    <dbReference type="NCBI Taxonomy" id="2724944"/>
    <lineage>
        <taxon>Bacteria</taxon>
        <taxon>Bacillati</taxon>
        <taxon>Actinomycetota</taxon>
        <taxon>Actinomycetes</taxon>
        <taxon>Micrococcales</taxon>
        <taxon>Micrococcaceae</taxon>
        <taxon>Arthrobacter</taxon>
    </lineage>
</organism>
<accession>A0A7X6HI03</accession>